<keyword evidence="3" id="KW-1185">Reference proteome</keyword>
<evidence type="ECO:0000313" key="3">
    <source>
        <dbReference type="Proteomes" id="UP000324222"/>
    </source>
</evidence>
<sequence>MKYWATRSEYNGACLRGIEESEEDEDDDDNDDDGDDDDDDDDDDDGDDDDGRIKQFAMVKTR</sequence>
<gene>
    <name evidence="2" type="ORF">E2C01_061302</name>
</gene>
<dbReference type="Proteomes" id="UP000324222">
    <property type="component" value="Unassembled WGS sequence"/>
</dbReference>
<evidence type="ECO:0000256" key="1">
    <source>
        <dbReference type="SAM" id="MobiDB-lite"/>
    </source>
</evidence>
<evidence type="ECO:0000313" key="2">
    <source>
        <dbReference type="EMBL" id="MPC67136.1"/>
    </source>
</evidence>
<protein>
    <submittedName>
        <fullName evidence="2">Uncharacterized protein</fullName>
    </submittedName>
</protein>
<organism evidence="2 3">
    <name type="scientific">Portunus trituberculatus</name>
    <name type="common">Swimming crab</name>
    <name type="synonym">Neptunus trituberculatus</name>
    <dbReference type="NCBI Taxonomy" id="210409"/>
    <lineage>
        <taxon>Eukaryota</taxon>
        <taxon>Metazoa</taxon>
        <taxon>Ecdysozoa</taxon>
        <taxon>Arthropoda</taxon>
        <taxon>Crustacea</taxon>
        <taxon>Multicrustacea</taxon>
        <taxon>Malacostraca</taxon>
        <taxon>Eumalacostraca</taxon>
        <taxon>Eucarida</taxon>
        <taxon>Decapoda</taxon>
        <taxon>Pleocyemata</taxon>
        <taxon>Brachyura</taxon>
        <taxon>Eubrachyura</taxon>
        <taxon>Portunoidea</taxon>
        <taxon>Portunidae</taxon>
        <taxon>Portuninae</taxon>
        <taxon>Portunus</taxon>
    </lineage>
</organism>
<dbReference type="AlphaFoldDB" id="A0A5B7HAY0"/>
<feature type="region of interest" description="Disordered" evidence="1">
    <location>
        <begin position="1"/>
        <end position="62"/>
    </location>
</feature>
<accession>A0A5B7HAY0</accession>
<reference evidence="2 3" key="1">
    <citation type="submission" date="2019-05" db="EMBL/GenBank/DDBJ databases">
        <title>Another draft genome of Portunus trituberculatus and its Hox gene families provides insights of decapod evolution.</title>
        <authorList>
            <person name="Jeong J.-H."/>
            <person name="Song I."/>
            <person name="Kim S."/>
            <person name="Choi T."/>
            <person name="Kim D."/>
            <person name="Ryu S."/>
            <person name="Kim W."/>
        </authorList>
    </citation>
    <scope>NUCLEOTIDE SEQUENCE [LARGE SCALE GENOMIC DNA]</scope>
    <source>
        <tissue evidence="2">Muscle</tissue>
    </source>
</reference>
<dbReference type="EMBL" id="VSRR010025802">
    <property type="protein sequence ID" value="MPC67136.1"/>
    <property type="molecule type" value="Genomic_DNA"/>
</dbReference>
<comment type="caution">
    <text evidence="2">The sequence shown here is derived from an EMBL/GenBank/DDBJ whole genome shotgun (WGS) entry which is preliminary data.</text>
</comment>
<proteinExistence type="predicted"/>
<name>A0A5B7HAY0_PORTR</name>
<feature type="compositionally biased region" description="Acidic residues" evidence="1">
    <location>
        <begin position="20"/>
        <end position="50"/>
    </location>
</feature>